<keyword evidence="5" id="KW-0378">Hydrolase</keyword>
<evidence type="ECO:0000259" key="4">
    <source>
        <dbReference type="Pfam" id="PF01420"/>
    </source>
</evidence>
<dbReference type="REBASE" id="113874">
    <property type="entry name" value="S.Cut45634ORF7660P"/>
</dbReference>
<dbReference type="InterPro" id="IPR044946">
    <property type="entry name" value="Restrct_endonuc_typeI_TRD_sf"/>
</dbReference>
<feature type="domain" description="Type I restriction modification DNA specificity" evidence="4">
    <location>
        <begin position="9"/>
        <end position="116"/>
    </location>
</feature>
<dbReference type="STRING" id="1072256.CUTER_07665"/>
<proteinExistence type="inferred from homology"/>
<keyword evidence="6" id="KW-1185">Reference proteome</keyword>
<dbReference type="PATRIC" id="fig|1072256.5.peg.1516"/>
<accession>A0A0G3HK42</accession>
<evidence type="ECO:0000256" key="2">
    <source>
        <dbReference type="ARBA" id="ARBA00022747"/>
    </source>
</evidence>
<name>A0A0G3HK42_9CORY</name>
<keyword evidence="5" id="KW-0540">Nuclease</keyword>
<comment type="similarity">
    <text evidence="1">Belongs to the type-I restriction system S methylase family.</text>
</comment>
<dbReference type="InterPro" id="IPR000055">
    <property type="entry name" value="Restrct_endonuc_typeI_TRD"/>
</dbReference>
<reference evidence="5 6" key="1">
    <citation type="journal article" date="2015" name="Genome Announc.">
        <title>Virulence Factor Genes Detected in the Complete Genome Sequence of Corynebacterium uterequi DSM 45634, Isolated from the Uterus of a Maiden Mare.</title>
        <authorList>
            <person name="Ruckert C."/>
            <person name="Kriete M."/>
            <person name="Jaenicke S."/>
            <person name="Winkler A."/>
            <person name="Tauch A."/>
        </authorList>
    </citation>
    <scope>NUCLEOTIDE SEQUENCE [LARGE SCALE GENOMIC DNA]</scope>
    <source>
        <strain evidence="5 6">DSM 45634</strain>
    </source>
</reference>
<protein>
    <submittedName>
        <fullName evidence="5">Restriction endonuclease S subunit</fullName>
        <ecNumber evidence="5">3.1.21.3</ecNumber>
    </submittedName>
</protein>
<dbReference type="InterPro" id="IPR052021">
    <property type="entry name" value="Type-I_RS_S_subunit"/>
</dbReference>
<dbReference type="GO" id="GO:0009035">
    <property type="term" value="F:type I site-specific deoxyribonuclease activity"/>
    <property type="evidence" value="ECO:0007669"/>
    <property type="project" value="UniProtKB-EC"/>
</dbReference>
<dbReference type="SUPFAM" id="SSF116734">
    <property type="entry name" value="DNA methylase specificity domain"/>
    <property type="match status" value="2"/>
</dbReference>
<dbReference type="Proteomes" id="UP000035548">
    <property type="component" value="Chromosome"/>
</dbReference>
<dbReference type="EC" id="3.1.21.3" evidence="5"/>
<feature type="domain" description="Type I restriction modification DNA specificity" evidence="4">
    <location>
        <begin position="167"/>
        <end position="313"/>
    </location>
</feature>
<dbReference type="AlphaFoldDB" id="A0A0G3HK42"/>
<dbReference type="PANTHER" id="PTHR30408">
    <property type="entry name" value="TYPE-1 RESTRICTION ENZYME ECOKI SPECIFICITY PROTEIN"/>
    <property type="match status" value="1"/>
</dbReference>
<evidence type="ECO:0000313" key="6">
    <source>
        <dbReference type="Proteomes" id="UP000035548"/>
    </source>
</evidence>
<dbReference type="GO" id="GO:0003677">
    <property type="term" value="F:DNA binding"/>
    <property type="evidence" value="ECO:0007669"/>
    <property type="project" value="UniProtKB-KW"/>
</dbReference>
<sequence>MWFSEAEVDSLDLQEGDIVIVEGGAGYGRSALINKPLDGWGFQNSIVRVRPNIRKGHSPYIRYALQLGYDSKMIELECFTATLPHFTAEKVSRFRIPLPDLPTQRRIADYLDRETAQIGAMAEALDGLVARLEERRRGLFKTATGDTRQASLAVISRITLGKMLDGKKNKGIPTPYIRAANVERTGKIDTDDLKLMKVTPAENATYSLRADDIIMVEGGDAGRVGYVNQDLPGIAFQKTVMRIRCHTKYSFPRYVYYALDDAHKSGRISLDYSLSTIPHFPAEKAARLEIPLPPLDEQRRIAAHLDAETAKIDAMIAKAGELRALLDERRSALITATVTGQHPVPEEP</sequence>
<evidence type="ECO:0000313" key="5">
    <source>
        <dbReference type="EMBL" id="AKK11522.1"/>
    </source>
</evidence>
<dbReference type="GO" id="GO:0009307">
    <property type="term" value="P:DNA restriction-modification system"/>
    <property type="evidence" value="ECO:0007669"/>
    <property type="project" value="UniProtKB-KW"/>
</dbReference>
<organism evidence="5 6">
    <name type="scientific">Corynebacterium uterequi</name>
    <dbReference type="NCBI Taxonomy" id="1072256"/>
    <lineage>
        <taxon>Bacteria</taxon>
        <taxon>Bacillati</taxon>
        <taxon>Actinomycetota</taxon>
        <taxon>Actinomycetes</taxon>
        <taxon>Mycobacteriales</taxon>
        <taxon>Corynebacteriaceae</taxon>
        <taxon>Corynebacterium</taxon>
    </lineage>
</organism>
<keyword evidence="5" id="KW-0255">Endonuclease</keyword>
<dbReference type="EMBL" id="CP011546">
    <property type="protein sequence ID" value="AKK11522.1"/>
    <property type="molecule type" value="Genomic_DNA"/>
</dbReference>
<gene>
    <name evidence="5" type="ORF">CUTER_07665</name>
</gene>
<keyword evidence="3" id="KW-0238">DNA-binding</keyword>
<dbReference type="Pfam" id="PF01420">
    <property type="entry name" value="Methylase_S"/>
    <property type="match status" value="2"/>
</dbReference>
<dbReference type="PANTHER" id="PTHR30408:SF13">
    <property type="entry name" value="TYPE I RESTRICTION ENZYME HINDI SPECIFICITY SUBUNIT"/>
    <property type="match status" value="1"/>
</dbReference>
<dbReference type="Gene3D" id="3.90.220.20">
    <property type="entry name" value="DNA methylase specificity domains"/>
    <property type="match status" value="2"/>
</dbReference>
<reference evidence="6" key="2">
    <citation type="submission" date="2015-05" db="EMBL/GenBank/DDBJ databases">
        <title>Complete genome sequence of Corynebacterium uterequi DSM 45634, isolated from the uterus of a maiden mare.</title>
        <authorList>
            <person name="Ruckert C."/>
            <person name="Albersmeier A."/>
            <person name="Winkler A."/>
            <person name="Tauch A."/>
        </authorList>
    </citation>
    <scope>NUCLEOTIDE SEQUENCE [LARGE SCALE GENOMIC DNA]</scope>
    <source>
        <strain evidence="6">DSM 45634</strain>
    </source>
</reference>
<evidence type="ECO:0000256" key="3">
    <source>
        <dbReference type="ARBA" id="ARBA00023125"/>
    </source>
</evidence>
<dbReference type="KEGG" id="cut:CUTER_07665"/>
<evidence type="ECO:0000256" key="1">
    <source>
        <dbReference type="ARBA" id="ARBA00010923"/>
    </source>
</evidence>
<keyword evidence="2" id="KW-0680">Restriction system</keyword>